<sequence>MFKTRLYVSDGTNYVPTSKPYRLIGAIAALILISLITSSGGSLMKHTISNC</sequence>
<evidence type="ECO:0000313" key="2">
    <source>
        <dbReference type="EMBL" id="MDB9444612.1"/>
    </source>
</evidence>
<reference evidence="2 3" key="1">
    <citation type="submission" date="2023-01" db="EMBL/GenBank/DDBJ databases">
        <title>Genomes from the Australian National Cyanobacteria Reference Collection.</title>
        <authorList>
            <person name="Willis A."/>
            <person name="Lee E.M.F."/>
        </authorList>
    </citation>
    <scope>NUCLEOTIDE SEQUENCE [LARGE SCALE GENOMIC DNA]</scope>
    <source>
        <strain evidence="2 3">CS-549</strain>
    </source>
</reference>
<organism evidence="2 3">
    <name type="scientific">Sphaerospermopsis kisseleviana CS-549</name>
    <dbReference type="NCBI Taxonomy" id="3021783"/>
    <lineage>
        <taxon>Bacteria</taxon>
        <taxon>Bacillati</taxon>
        <taxon>Cyanobacteriota</taxon>
        <taxon>Cyanophyceae</taxon>
        <taxon>Nostocales</taxon>
        <taxon>Aphanizomenonaceae</taxon>
        <taxon>Sphaerospermopsis</taxon>
        <taxon>Sphaerospermopsis kisseleviana</taxon>
    </lineage>
</organism>
<accession>A0ABT4ZYV5</accession>
<comment type="caution">
    <text evidence="2">The sequence shown here is derived from an EMBL/GenBank/DDBJ whole genome shotgun (WGS) entry which is preliminary data.</text>
</comment>
<proteinExistence type="predicted"/>
<evidence type="ECO:0000313" key="3">
    <source>
        <dbReference type="Proteomes" id="UP001211711"/>
    </source>
</evidence>
<dbReference type="EMBL" id="JAQMTI010000325">
    <property type="protein sequence ID" value="MDB9444612.1"/>
    <property type="molecule type" value="Genomic_DNA"/>
</dbReference>
<feature type="transmembrane region" description="Helical" evidence="1">
    <location>
        <begin position="20"/>
        <end position="37"/>
    </location>
</feature>
<evidence type="ECO:0000256" key="1">
    <source>
        <dbReference type="SAM" id="Phobius"/>
    </source>
</evidence>
<keyword evidence="1" id="KW-0812">Transmembrane</keyword>
<dbReference type="Proteomes" id="UP001211711">
    <property type="component" value="Unassembled WGS sequence"/>
</dbReference>
<name>A0ABT4ZYV5_9CYAN</name>
<gene>
    <name evidence="2" type="ORF">PN497_25145</name>
</gene>
<keyword evidence="1" id="KW-0472">Membrane</keyword>
<keyword evidence="1" id="KW-1133">Transmembrane helix</keyword>
<keyword evidence="3" id="KW-1185">Reference proteome</keyword>
<protein>
    <submittedName>
        <fullName evidence="2">Uncharacterized protein</fullName>
    </submittedName>
</protein>